<dbReference type="EnsemblMetazoa" id="XM_019917787.1">
    <property type="protein sequence ID" value="XP_019773346.1"/>
    <property type="gene ID" value="LOC109546714"/>
</dbReference>
<dbReference type="RefSeq" id="XP_019773346.1">
    <property type="nucleotide sequence ID" value="XM_019917787.2"/>
</dbReference>
<feature type="transmembrane region" description="Helical" evidence="6">
    <location>
        <begin position="78"/>
        <end position="97"/>
    </location>
</feature>
<accession>A0AAR5QJI0</accession>
<sequence length="132" mass="15049">MGFTMFQKLFPSQLCLKGLTGTRSYSSDPSNLSASHQVTGMEKRLLVWAGKYKTIEEVPAFVSHSLIQTVRNRMRIRIANYMMAGTAIGCLLMVYLGKQDAKEGKSLQRQNIEWHRQIKEQHEKDKASELAK</sequence>
<dbReference type="GeneID" id="109546714"/>
<comment type="similarity">
    <text evidence="2">Belongs to the UPF0389 family.</text>
</comment>
<evidence type="ECO:0000256" key="6">
    <source>
        <dbReference type="SAM" id="Phobius"/>
    </source>
</evidence>
<reference evidence="8" key="1">
    <citation type="journal article" date="2013" name="Genome Biol.">
        <title>Draft genome of the mountain pine beetle, Dendroctonus ponderosae Hopkins, a major forest pest.</title>
        <authorList>
            <person name="Keeling C.I."/>
            <person name="Yuen M.M."/>
            <person name="Liao N.Y."/>
            <person name="Docking T.R."/>
            <person name="Chan S.K."/>
            <person name="Taylor G.A."/>
            <person name="Palmquist D.L."/>
            <person name="Jackman S.D."/>
            <person name="Nguyen A."/>
            <person name="Li M."/>
            <person name="Henderson H."/>
            <person name="Janes J.K."/>
            <person name="Zhao Y."/>
            <person name="Pandoh P."/>
            <person name="Moore R."/>
            <person name="Sperling F.A."/>
            <person name="Huber D.P."/>
            <person name="Birol I."/>
            <person name="Jones S.J."/>
            <person name="Bohlmann J."/>
        </authorList>
    </citation>
    <scope>NUCLEOTIDE SEQUENCE</scope>
</reference>
<dbReference type="PANTHER" id="PTHR13674">
    <property type="entry name" value="GROWTH AND TRANSFORMATION-DEPENDENT PROTEIN"/>
    <property type="match status" value="1"/>
</dbReference>
<dbReference type="AlphaFoldDB" id="A0AAR5QJI0"/>
<evidence type="ECO:0000313" key="8">
    <source>
        <dbReference type="Proteomes" id="UP000019118"/>
    </source>
</evidence>
<keyword evidence="4 6" id="KW-1133">Transmembrane helix</keyword>
<evidence type="ECO:0000313" key="7">
    <source>
        <dbReference type="EnsemblMetazoa" id="XP_019773346.1"/>
    </source>
</evidence>
<proteinExistence type="inferred from homology"/>
<dbReference type="Pfam" id="PF06388">
    <property type="entry name" value="DUF1075"/>
    <property type="match status" value="1"/>
</dbReference>
<keyword evidence="8" id="KW-1185">Reference proteome</keyword>
<evidence type="ECO:0000256" key="5">
    <source>
        <dbReference type="ARBA" id="ARBA00023136"/>
    </source>
</evidence>
<keyword evidence="3 6" id="KW-0812">Transmembrane</keyword>
<comment type="subcellular location">
    <subcellularLocation>
        <location evidence="1">Membrane</location>
        <topology evidence="1">Single-pass membrane protein</topology>
    </subcellularLocation>
</comment>
<organism evidence="7 8">
    <name type="scientific">Dendroctonus ponderosae</name>
    <name type="common">Mountain pine beetle</name>
    <dbReference type="NCBI Taxonomy" id="77166"/>
    <lineage>
        <taxon>Eukaryota</taxon>
        <taxon>Metazoa</taxon>
        <taxon>Ecdysozoa</taxon>
        <taxon>Arthropoda</taxon>
        <taxon>Hexapoda</taxon>
        <taxon>Insecta</taxon>
        <taxon>Pterygota</taxon>
        <taxon>Neoptera</taxon>
        <taxon>Endopterygota</taxon>
        <taxon>Coleoptera</taxon>
        <taxon>Polyphaga</taxon>
        <taxon>Cucujiformia</taxon>
        <taxon>Curculionidae</taxon>
        <taxon>Scolytinae</taxon>
        <taxon>Dendroctonus</taxon>
    </lineage>
</organism>
<evidence type="ECO:0000256" key="3">
    <source>
        <dbReference type="ARBA" id="ARBA00022692"/>
    </source>
</evidence>
<evidence type="ECO:0008006" key="9">
    <source>
        <dbReference type="Google" id="ProtNLM"/>
    </source>
</evidence>
<evidence type="ECO:0000256" key="1">
    <source>
        <dbReference type="ARBA" id="ARBA00004167"/>
    </source>
</evidence>
<dbReference type="PANTHER" id="PTHR13674:SF5">
    <property type="entry name" value="UPF0389 PROTEIN CG9231"/>
    <property type="match status" value="1"/>
</dbReference>
<dbReference type="InterPro" id="IPR009432">
    <property type="entry name" value="DUF1075"/>
</dbReference>
<evidence type="ECO:0000256" key="4">
    <source>
        <dbReference type="ARBA" id="ARBA00022989"/>
    </source>
</evidence>
<dbReference type="KEGG" id="dpa:109546714"/>
<evidence type="ECO:0000256" key="2">
    <source>
        <dbReference type="ARBA" id="ARBA00007363"/>
    </source>
</evidence>
<protein>
    <recommendedName>
        <fullName evidence="9">HIG1 domain-containing protein</fullName>
    </recommendedName>
</protein>
<name>A0AAR5QJI0_DENPD</name>
<dbReference type="Proteomes" id="UP000019118">
    <property type="component" value="Unassembled WGS sequence"/>
</dbReference>
<keyword evidence="5 6" id="KW-0472">Membrane</keyword>
<dbReference type="GO" id="GO:0016020">
    <property type="term" value="C:membrane"/>
    <property type="evidence" value="ECO:0007669"/>
    <property type="project" value="UniProtKB-SubCell"/>
</dbReference>
<reference evidence="7" key="2">
    <citation type="submission" date="2024-08" db="UniProtKB">
        <authorList>
            <consortium name="EnsemblMetazoa"/>
        </authorList>
    </citation>
    <scope>IDENTIFICATION</scope>
</reference>